<reference evidence="1" key="1">
    <citation type="journal article" date="2016" name="Nat. Genet.">
        <title>A high-quality carrot genome assembly provides new insights into carotenoid accumulation and asterid genome evolution.</title>
        <authorList>
            <person name="Iorizzo M."/>
            <person name="Ellison S."/>
            <person name="Senalik D."/>
            <person name="Zeng P."/>
            <person name="Satapoomin P."/>
            <person name="Huang J."/>
            <person name="Bowman M."/>
            <person name="Iovene M."/>
            <person name="Sanseverino W."/>
            <person name="Cavagnaro P."/>
            <person name="Yildiz M."/>
            <person name="Macko-Podgorni A."/>
            <person name="Moranska E."/>
            <person name="Grzebelus E."/>
            <person name="Grzebelus D."/>
            <person name="Ashrafi H."/>
            <person name="Zheng Z."/>
            <person name="Cheng S."/>
            <person name="Spooner D."/>
            <person name="Van Deynze A."/>
            <person name="Simon P."/>
        </authorList>
    </citation>
    <scope>NUCLEOTIDE SEQUENCE [LARGE SCALE GENOMIC DNA]</scope>
    <source>
        <tissue evidence="1">Leaf</tissue>
    </source>
</reference>
<organism evidence="1">
    <name type="scientific">Daucus carota subsp. sativus</name>
    <name type="common">Carrot</name>
    <dbReference type="NCBI Taxonomy" id="79200"/>
    <lineage>
        <taxon>Eukaryota</taxon>
        <taxon>Viridiplantae</taxon>
        <taxon>Streptophyta</taxon>
        <taxon>Embryophyta</taxon>
        <taxon>Tracheophyta</taxon>
        <taxon>Spermatophyta</taxon>
        <taxon>Magnoliopsida</taxon>
        <taxon>eudicotyledons</taxon>
        <taxon>Gunneridae</taxon>
        <taxon>Pentapetalae</taxon>
        <taxon>asterids</taxon>
        <taxon>campanulids</taxon>
        <taxon>Apiales</taxon>
        <taxon>Apiaceae</taxon>
        <taxon>Apioideae</taxon>
        <taxon>Scandiceae</taxon>
        <taxon>Daucinae</taxon>
        <taxon>Daucus</taxon>
        <taxon>Daucus sect. Daucus</taxon>
    </lineage>
</organism>
<name>A0A166GZH8_DAUCS</name>
<reference evidence="2" key="2">
    <citation type="submission" date="2022-03" db="EMBL/GenBank/DDBJ databases">
        <title>Draft title - Genomic analysis of global carrot germplasm unveils the trajectory of domestication and the origin of high carotenoid orange carrot.</title>
        <authorList>
            <person name="Iorizzo M."/>
            <person name="Ellison S."/>
            <person name="Senalik D."/>
            <person name="Macko-Podgorni A."/>
            <person name="Grzebelus D."/>
            <person name="Bostan H."/>
            <person name="Rolling W."/>
            <person name="Curaba J."/>
            <person name="Simon P."/>
        </authorList>
    </citation>
    <scope>NUCLEOTIDE SEQUENCE</scope>
    <source>
        <tissue evidence="2">Leaf</tissue>
    </source>
</reference>
<keyword evidence="3" id="KW-1185">Reference proteome</keyword>
<gene>
    <name evidence="1" type="ORF">DCAR_002191</name>
    <name evidence="2" type="ORF">DCAR_0102255</name>
</gene>
<protein>
    <submittedName>
        <fullName evidence="1">Uncharacterized protein</fullName>
    </submittedName>
</protein>
<evidence type="ECO:0000313" key="3">
    <source>
        <dbReference type="Proteomes" id="UP000077755"/>
    </source>
</evidence>
<dbReference type="Gramene" id="KZN09535">
    <property type="protein sequence ID" value="KZN09535"/>
    <property type="gene ID" value="DCAR_002191"/>
</dbReference>
<dbReference type="EMBL" id="LNRQ01000001">
    <property type="protein sequence ID" value="KZN09535.1"/>
    <property type="molecule type" value="Genomic_DNA"/>
</dbReference>
<dbReference type="Proteomes" id="UP000077755">
    <property type="component" value="Chromosome 1"/>
</dbReference>
<evidence type="ECO:0000313" key="1">
    <source>
        <dbReference type="EMBL" id="KZN09535.1"/>
    </source>
</evidence>
<proteinExistence type="predicted"/>
<accession>A0A166GZH8</accession>
<dbReference type="AlphaFoldDB" id="A0A166GZH8"/>
<evidence type="ECO:0000313" key="2">
    <source>
        <dbReference type="EMBL" id="WOG83081.1"/>
    </source>
</evidence>
<sequence>MDMNAGSGSFALPPVTWVTRNVGVSVAGRNASIAVLSPRNSNMSDDIVGVIQRNGLLVKSRVKSSNVDKDYYTFVVQDGRHGDPWEAIRVRQKCNSAAREIESDVLN</sequence>
<dbReference type="EMBL" id="CP093343">
    <property type="protein sequence ID" value="WOG83081.1"/>
    <property type="molecule type" value="Genomic_DNA"/>
</dbReference>